<accession>A0A2R8F482</accession>
<sequence>MFNMKSWKLQQLEQDLVKIVNNTLRGEIQEIVNPGGETLYLIPGNRYPKLLRKISSMQAK</sequence>
<name>A0A2R8F482_ORITS</name>
<gene>
    <name evidence="1" type="ORF">FPW1038_00628</name>
</gene>
<dbReference type="AlphaFoldDB" id="A0A2R8F482"/>
<evidence type="ECO:0000313" key="2">
    <source>
        <dbReference type="Proteomes" id="UP000244889"/>
    </source>
</evidence>
<dbReference type="Proteomes" id="UP000244889">
    <property type="component" value="Unassembled WGS sequence"/>
</dbReference>
<reference evidence="2" key="1">
    <citation type="submission" date="2018-03" db="EMBL/GenBank/DDBJ databases">
        <authorList>
            <person name="Batty M. E."/>
            <person name="Batty M E."/>
        </authorList>
    </citation>
    <scope>NUCLEOTIDE SEQUENCE [LARGE SCALE GENOMIC DNA]</scope>
</reference>
<proteinExistence type="predicted"/>
<dbReference type="EMBL" id="OOHR01000021">
    <property type="protein sequence ID" value="SPM46242.1"/>
    <property type="molecule type" value="Genomic_DNA"/>
</dbReference>
<organism evidence="1 2">
    <name type="scientific">Orientia tsutsugamushi</name>
    <name type="common">Rickettsia tsutsugamushi</name>
    <dbReference type="NCBI Taxonomy" id="784"/>
    <lineage>
        <taxon>Bacteria</taxon>
        <taxon>Pseudomonadati</taxon>
        <taxon>Pseudomonadota</taxon>
        <taxon>Alphaproteobacteria</taxon>
        <taxon>Rickettsiales</taxon>
        <taxon>Rickettsiaceae</taxon>
        <taxon>Rickettsieae</taxon>
        <taxon>Orientia</taxon>
    </lineage>
</organism>
<protein>
    <submittedName>
        <fullName evidence="1">Uncharacterized protein</fullName>
    </submittedName>
</protein>
<evidence type="ECO:0000313" key="1">
    <source>
        <dbReference type="EMBL" id="SPM46242.1"/>
    </source>
</evidence>